<dbReference type="EMBL" id="CAXAMM010007180">
    <property type="protein sequence ID" value="CAK9013494.1"/>
    <property type="molecule type" value="Genomic_DNA"/>
</dbReference>
<organism evidence="1 2">
    <name type="scientific">Durusdinium trenchii</name>
    <dbReference type="NCBI Taxonomy" id="1381693"/>
    <lineage>
        <taxon>Eukaryota</taxon>
        <taxon>Sar</taxon>
        <taxon>Alveolata</taxon>
        <taxon>Dinophyceae</taxon>
        <taxon>Suessiales</taxon>
        <taxon>Symbiodiniaceae</taxon>
        <taxon>Durusdinium</taxon>
    </lineage>
</organism>
<feature type="non-terminal residue" evidence="1">
    <location>
        <position position="121"/>
    </location>
</feature>
<proteinExistence type="predicted"/>
<comment type="caution">
    <text evidence="1">The sequence shown here is derived from an EMBL/GenBank/DDBJ whole genome shotgun (WGS) entry which is preliminary data.</text>
</comment>
<dbReference type="Proteomes" id="UP001642464">
    <property type="component" value="Unassembled WGS sequence"/>
</dbReference>
<feature type="non-terminal residue" evidence="1">
    <location>
        <position position="1"/>
    </location>
</feature>
<sequence length="121" mass="13055">ASPQLSMVDVLKFSYADVIARANRTSVEAAADQWIHEAMDEDTAADYDYVTVFEEGAPEQEELVPAQPQVADLQQRVRELEALVASQSLSADVAKVGAVVQSHAAVELGLDSHQVGLGMMR</sequence>
<gene>
    <name evidence="1" type="ORF">SCF082_LOCUS11953</name>
</gene>
<protein>
    <submittedName>
        <fullName evidence="1">Uncharacterized protein</fullName>
    </submittedName>
</protein>
<evidence type="ECO:0000313" key="1">
    <source>
        <dbReference type="EMBL" id="CAK9013494.1"/>
    </source>
</evidence>
<reference evidence="1 2" key="1">
    <citation type="submission" date="2024-02" db="EMBL/GenBank/DDBJ databases">
        <authorList>
            <person name="Chen Y."/>
            <person name="Shah S."/>
            <person name="Dougan E. K."/>
            <person name="Thang M."/>
            <person name="Chan C."/>
        </authorList>
    </citation>
    <scope>NUCLEOTIDE SEQUENCE [LARGE SCALE GENOMIC DNA]</scope>
</reference>
<accession>A0ABP0JH72</accession>
<name>A0ABP0JH72_9DINO</name>
<keyword evidence="2" id="KW-1185">Reference proteome</keyword>
<evidence type="ECO:0000313" key="2">
    <source>
        <dbReference type="Proteomes" id="UP001642464"/>
    </source>
</evidence>